<dbReference type="InterPro" id="IPR003593">
    <property type="entry name" value="AAA+_ATPase"/>
</dbReference>
<dbReference type="PROSITE" id="PS00211">
    <property type="entry name" value="ABC_TRANSPORTER_1"/>
    <property type="match status" value="1"/>
</dbReference>
<evidence type="ECO:0000256" key="9">
    <source>
        <dbReference type="SAM" id="Phobius"/>
    </source>
</evidence>
<comment type="caution">
    <text evidence="11">The sequence shown here is derived from an EMBL/GenBank/DDBJ whole genome shotgun (WGS) entry which is preliminary data.</text>
</comment>
<dbReference type="AlphaFoldDB" id="A0AAN8Z5D6"/>
<keyword evidence="3 9" id="KW-0812">Transmembrane</keyword>
<proteinExistence type="predicted"/>
<feature type="transmembrane region" description="Helical" evidence="9">
    <location>
        <begin position="435"/>
        <end position="456"/>
    </location>
</feature>
<comment type="subcellular location">
    <subcellularLocation>
        <location evidence="1">Membrane</location>
        <topology evidence="1">Multi-pass membrane protein</topology>
    </subcellularLocation>
</comment>
<feature type="transmembrane region" description="Helical" evidence="9">
    <location>
        <begin position="509"/>
        <end position="533"/>
    </location>
</feature>
<dbReference type="SMART" id="SM00382">
    <property type="entry name" value="AAA"/>
    <property type="match status" value="1"/>
</dbReference>
<dbReference type="Pfam" id="PF00005">
    <property type="entry name" value="ABC_tran"/>
    <property type="match status" value="1"/>
</dbReference>
<feature type="transmembrane region" description="Helical" evidence="9">
    <location>
        <begin position="369"/>
        <end position="389"/>
    </location>
</feature>
<dbReference type="InterPro" id="IPR050352">
    <property type="entry name" value="ABCG_transporters"/>
</dbReference>
<feature type="region of interest" description="Disordered" evidence="8">
    <location>
        <begin position="19"/>
        <end position="47"/>
    </location>
</feature>
<evidence type="ECO:0000313" key="12">
    <source>
        <dbReference type="Proteomes" id="UP001370490"/>
    </source>
</evidence>
<keyword evidence="5 11" id="KW-0067">ATP-binding</keyword>
<evidence type="ECO:0000256" key="1">
    <source>
        <dbReference type="ARBA" id="ARBA00004141"/>
    </source>
</evidence>
<feature type="transmembrane region" description="Helical" evidence="9">
    <location>
        <begin position="401"/>
        <end position="423"/>
    </location>
</feature>
<evidence type="ECO:0000259" key="10">
    <source>
        <dbReference type="PROSITE" id="PS50893"/>
    </source>
</evidence>
<keyword evidence="2" id="KW-0813">Transport</keyword>
<dbReference type="Pfam" id="PF19055">
    <property type="entry name" value="ABC2_membrane_7"/>
    <property type="match status" value="1"/>
</dbReference>
<dbReference type="InterPro" id="IPR013525">
    <property type="entry name" value="ABC2_TM"/>
</dbReference>
<evidence type="ECO:0000313" key="11">
    <source>
        <dbReference type="EMBL" id="KAK6925532.1"/>
    </source>
</evidence>
<dbReference type="GO" id="GO:0016020">
    <property type="term" value="C:membrane"/>
    <property type="evidence" value="ECO:0007669"/>
    <property type="project" value="UniProtKB-SubCell"/>
</dbReference>
<dbReference type="SUPFAM" id="SSF52540">
    <property type="entry name" value="P-loop containing nucleoside triphosphate hydrolases"/>
    <property type="match status" value="1"/>
</dbReference>
<dbReference type="Pfam" id="PF01061">
    <property type="entry name" value="ABC2_membrane"/>
    <property type="match status" value="1"/>
</dbReference>
<dbReference type="GO" id="GO:0005524">
    <property type="term" value="F:ATP binding"/>
    <property type="evidence" value="ECO:0007669"/>
    <property type="project" value="UniProtKB-KW"/>
</dbReference>
<evidence type="ECO:0000256" key="4">
    <source>
        <dbReference type="ARBA" id="ARBA00022741"/>
    </source>
</evidence>
<sequence length="661" mass="74436">MATCFVEPSMEDDTAVLFSTSNSPEESTSPSSTLYHSSPPSHQSCKQTHHQLTVKNLSYTIHNHHSILKATSLYFPLSQKPKPITILNSISFSAQSSEILAVVGPSGTGKSSLLRIISGRMGRSEFDRKSIWLDDCPIINPNQLRKICGFVAQEDNLLPLLTVKETLEYSAMFRLKDISRKEKEGRVESLMLELGLAHVADSFVGDEETKGISGGERKRVSIGVDMIHEPPILLLDEPTSGLDSTSALQVMEMLSTMARTKKRMVILTIHQPSYRILQYVSNLMILSHGTIVHNGSLQLLEEKIAHLGYRIPLQLNPLEFAMEIISKLEESSKAKMTIHRNDEQSSSYLTWRADEIEIFSSNSNNKLEMVAGFPIYLCTTMFEIIFLCSRFWKIIYRTKQLLLARTMQAIVGGLGLGSVYVRVRKDEGGVAERLGLFAFSLSFLLSSTVEALPIYLQERHVLMKEVSRGAYKVSSYVIANTIVFLPFLLVVAILFAIPVYWIVGLNPSLASFAFFTFVVWLIVLMASSLVLFLSAVSSDFIAGNSLICTVLGAFFLFSGYFIPKESIPRYWIFMYYVSLYRYPLDSLLINEYWSMRGECFSWQSQPQGLAGCALTGYDVLKSRGLKEDTRWINVGIMFAFFLFYRLLCWVVLARRASKTTI</sequence>
<organism evidence="11 12">
    <name type="scientific">Dillenia turbinata</name>
    <dbReference type="NCBI Taxonomy" id="194707"/>
    <lineage>
        <taxon>Eukaryota</taxon>
        <taxon>Viridiplantae</taxon>
        <taxon>Streptophyta</taxon>
        <taxon>Embryophyta</taxon>
        <taxon>Tracheophyta</taxon>
        <taxon>Spermatophyta</taxon>
        <taxon>Magnoliopsida</taxon>
        <taxon>eudicotyledons</taxon>
        <taxon>Gunneridae</taxon>
        <taxon>Pentapetalae</taxon>
        <taxon>Dilleniales</taxon>
        <taxon>Dilleniaceae</taxon>
        <taxon>Dillenia</taxon>
    </lineage>
</organism>
<keyword evidence="6 9" id="KW-1133">Transmembrane helix</keyword>
<dbReference type="PROSITE" id="PS50893">
    <property type="entry name" value="ABC_TRANSPORTER_2"/>
    <property type="match status" value="1"/>
</dbReference>
<dbReference type="Proteomes" id="UP001370490">
    <property type="component" value="Unassembled WGS sequence"/>
</dbReference>
<dbReference type="InterPro" id="IPR017871">
    <property type="entry name" value="ABC_transporter-like_CS"/>
</dbReference>
<dbReference type="EMBL" id="JBAMMX010000015">
    <property type="protein sequence ID" value="KAK6925532.1"/>
    <property type="molecule type" value="Genomic_DNA"/>
</dbReference>
<keyword evidence="12" id="KW-1185">Reference proteome</keyword>
<feature type="compositionally biased region" description="Low complexity" evidence="8">
    <location>
        <begin position="19"/>
        <end position="42"/>
    </location>
</feature>
<protein>
    <submittedName>
        <fullName evidence="11">ABC transporter-like, ATP-binding domain</fullName>
    </submittedName>
</protein>
<evidence type="ECO:0000256" key="6">
    <source>
        <dbReference type="ARBA" id="ARBA00022989"/>
    </source>
</evidence>
<feature type="domain" description="ABC transporter" evidence="10">
    <location>
        <begin position="68"/>
        <end position="313"/>
    </location>
</feature>
<feature type="transmembrane region" description="Helical" evidence="9">
    <location>
        <begin position="631"/>
        <end position="652"/>
    </location>
</feature>
<dbReference type="PANTHER" id="PTHR48041:SF51">
    <property type="entry name" value="ABC TRANSPORTER G FAMILY MEMBER 23"/>
    <property type="match status" value="1"/>
</dbReference>
<evidence type="ECO:0000256" key="3">
    <source>
        <dbReference type="ARBA" id="ARBA00022692"/>
    </source>
</evidence>
<feature type="transmembrane region" description="Helical" evidence="9">
    <location>
        <begin position="477"/>
        <end position="503"/>
    </location>
</feature>
<feature type="transmembrane region" description="Helical" evidence="9">
    <location>
        <begin position="540"/>
        <end position="562"/>
    </location>
</feature>
<keyword evidence="4" id="KW-0547">Nucleotide-binding</keyword>
<name>A0AAN8Z5D6_9MAGN</name>
<gene>
    <name evidence="11" type="ORF">RJ641_007251</name>
</gene>
<evidence type="ECO:0000256" key="2">
    <source>
        <dbReference type="ARBA" id="ARBA00022448"/>
    </source>
</evidence>
<evidence type="ECO:0000256" key="7">
    <source>
        <dbReference type="ARBA" id="ARBA00023136"/>
    </source>
</evidence>
<dbReference type="Gene3D" id="3.40.50.300">
    <property type="entry name" value="P-loop containing nucleotide triphosphate hydrolases"/>
    <property type="match status" value="1"/>
</dbReference>
<dbReference type="InterPro" id="IPR027417">
    <property type="entry name" value="P-loop_NTPase"/>
</dbReference>
<evidence type="ECO:0000256" key="5">
    <source>
        <dbReference type="ARBA" id="ARBA00022840"/>
    </source>
</evidence>
<reference evidence="11 12" key="1">
    <citation type="submission" date="2023-12" db="EMBL/GenBank/DDBJ databases">
        <title>A high-quality genome assembly for Dillenia turbinata (Dilleniales).</title>
        <authorList>
            <person name="Chanderbali A."/>
        </authorList>
    </citation>
    <scope>NUCLEOTIDE SEQUENCE [LARGE SCALE GENOMIC DNA]</scope>
    <source>
        <strain evidence="11">LSX21</strain>
        <tissue evidence="11">Leaf</tissue>
    </source>
</reference>
<accession>A0AAN8Z5D6</accession>
<dbReference type="PANTHER" id="PTHR48041">
    <property type="entry name" value="ABC TRANSPORTER G FAMILY MEMBER 28"/>
    <property type="match status" value="1"/>
</dbReference>
<dbReference type="InterPro" id="IPR003439">
    <property type="entry name" value="ABC_transporter-like_ATP-bd"/>
</dbReference>
<dbReference type="InterPro" id="IPR043926">
    <property type="entry name" value="ABCG_dom"/>
</dbReference>
<dbReference type="GO" id="GO:0016887">
    <property type="term" value="F:ATP hydrolysis activity"/>
    <property type="evidence" value="ECO:0007669"/>
    <property type="project" value="InterPro"/>
</dbReference>
<dbReference type="GO" id="GO:0140359">
    <property type="term" value="F:ABC-type transporter activity"/>
    <property type="evidence" value="ECO:0007669"/>
    <property type="project" value="InterPro"/>
</dbReference>
<keyword evidence="7 9" id="KW-0472">Membrane</keyword>
<evidence type="ECO:0000256" key="8">
    <source>
        <dbReference type="SAM" id="MobiDB-lite"/>
    </source>
</evidence>
<dbReference type="FunFam" id="3.40.50.300:FF:001409">
    <property type="entry name" value="ABC transporter G family member 23"/>
    <property type="match status" value="1"/>
</dbReference>